<dbReference type="Gene3D" id="3.40.50.300">
    <property type="entry name" value="P-loop containing nucleotide triphosphate hydrolases"/>
    <property type="match status" value="2"/>
</dbReference>
<evidence type="ECO:0000259" key="11">
    <source>
        <dbReference type="PROSITE" id="PS51192"/>
    </source>
</evidence>
<feature type="region of interest" description="Disordered" evidence="10">
    <location>
        <begin position="660"/>
        <end position="683"/>
    </location>
</feature>
<feature type="domain" description="Helicase ATP-binding" evidence="11">
    <location>
        <begin position="32"/>
        <end position="235"/>
    </location>
</feature>
<keyword evidence="14" id="KW-1185">Reference proteome</keyword>
<evidence type="ECO:0000313" key="14">
    <source>
        <dbReference type="Proteomes" id="UP000651728"/>
    </source>
</evidence>
<keyword evidence="4" id="KW-0547">Nucleotide-binding</keyword>
<dbReference type="SMART" id="SM00490">
    <property type="entry name" value="HELICc"/>
    <property type="match status" value="1"/>
</dbReference>
<keyword evidence="3" id="KW-0479">Metal-binding</keyword>
<dbReference type="InterPro" id="IPR038257">
    <property type="entry name" value="CRISPR-assoc_Cas3_HD_sf"/>
</dbReference>
<dbReference type="PROSITE" id="PS51192">
    <property type="entry name" value="HELICASE_ATP_BIND_1"/>
    <property type="match status" value="1"/>
</dbReference>
<gene>
    <name evidence="13" type="ORF">Mam01_58330</name>
</gene>
<keyword evidence="8" id="KW-0051">Antiviral defense</keyword>
<evidence type="ECO:0000256" key="10">
    <source>
        <dbReference type="SAM" id="MobiDB-lite"/>
    </source>
</evidence>
<dbReference type="Pfam" id="PF22590">
    <property type="entry name" value="Cas3-like_C_2"/>
    <property type="match status" value="1"/>
</dbReference>
<organism evidence="13 14">
    <name type="scientific">Microbispora amethystogenes</name>
    <dbReference type="NCBI Taxonomy" id="1427754"/>
    <lineage>
        <taxon>Bacteria</taxon>
        <taxon>Bacillati</taxon>
        <taxon>Actinomycetota</taxon>
        <taxon>Actinomycetes</taxon>
        <taxon>Streptosporangiales</taxon>
        <taxon>Streptosporangiaceae</taxon>
        <taxon>Microbispora</taxon>
    </lineage>
</organism>
<dbReference type="InterPro" id="IPR027417">
    <property type="entry name" value="P-loop_NTPase"/>
</dbReference>
<dbReference type="SUPFAM" id="SSF52540">
    <property type="entry name" value="P-loop containing nucleoside triphosphate hydrolases"/>
    <property type="match status" value="1"/>
</dbReference>
<protein>
    <recommendedName>
        <fullName evidence="15">CRISPR-associated endonuclease Cas3</fullName>
    </recommendedName>
</protein>
<proteinExistence type="inferred from homology"/>
<reference evidence="13 14" key="1">
    <citation type="submission" date="2021-01" db="EMBL/GenBank/DDBJ databases">
        <title>Whole genome shotgun sequence of Microbispora amethystogenes NBRC 101907.</title>
        <authorList>
            <person name="Komaki H."/>
            <person name="Tamura T."/>
        </authorList>
    </citation>
    <scope>NUCLEOTIDE SEQUENCE [LARGE SCALE GENOMIC DNA]</scope>
    <source>
        <strain evidence="13 14">NBRC 101907</strain>
    </source>
</reference>
<feature type="domain" description="HD Cas3-type" evidence="12">
    <location>
        <begin position="601"/>
        <end position="820"/>
    </location>
</feature>
<evidence type="ECO:0000256" key="5">
    <source>
        <dbReference type="ARBA" id="ARBA00022801"/>
    </source>
</evidence>
<evidence type="ECO:0000313" key="13">
    <source>
        <dbReference type="EMBL" id="GIH35669.1"/>
    </source>
</evidence>
<dbReference type="Pfam" id="PF18019">
    <property type="entry name" value="Cas3_HD"/>
    <property type="match status" value="1"/>
</dbReference>
<evidence type="ECO:0000256" key="6">
    <source>
        <dbReference type="ARBA" id="ARBA00022806"/>
    </source>
</evidence>
<feature type="compositionally biased region" description="Low complexity" evidence="10">
    <location>
        <begin position="566"/>
        <end position="577"/>
    </location>
</feature>
<name>A0ABQ4FLH4_9ACTN</name>
<feature type="region of interest" description="Disordered" evidence="10">
    <location>
        <begin position="566"/>
        <end position="600"/>
    </location>
</feature>
<dbReference type="EMBL" id="BOOB01000047">
    <property type="protein sequence ID" value="GIH35669.1"/>
    <property type="molecule type" value="Genomic_DNA"/>
</dbReference>
<dbReference type="SUPFAM" id="SSF109604">
    <property type="entry name" value="HD-domain/PDEase-like"/>
    <property type="match status" value="1"/>
</dbReference>
<dbReference type="PROSITE" id="PS51643">
    <property type="entry name" value="HD_CAS3"/>
    <property type="match status" value="1"/>
</dbReference>
<keyword evidence="7" id="KW-0067">ATP-binding</keyword>
<evidence type="ECO:0008006" key="15">
    <source>
        <dbReference type="Google" id="ProtNLM"/>
    </source>
</evidence>
<dbReference type="Proteomes" id="UP000651728">
    <property type="component" value="Unassembled WGS sequence"/>
</dbReference>
<evidence type="ECO:0000256" key="7">
    <source>
        <dbReference type="ARBA" id="ARBA00022840"/>
    </source>
</evidence>
<dbReference type="Pfam" id="PF00270">
    <property type="entry name" value="DEAD"/>
    <property type="match status" value="1"/>
</dbReference>
<accession>A0ABQ4FLH4</accession>
<dbReference type="InterPro" id="IPR054712">
    <property type="entry name" value="Cas3-like_dom"/>
</dbReference>
<keyword evidence="6" id="KW-0347">Helicase</keyword>
<evidence type="ECO:0000256" key="8">
    <source>
        <dbReference type="ARBA" id="ARBA00023118"/>
    </source>
</evidence>
<dbReference type="InterPro" id="IPR006483">
    <property type="entry name" value="CRISPR-assoc_Cas3_HD"/>
</dbReference>
<keyword evidence="5" id="KW-0378">Hydrolase</keyword>
<dbReference type="Gene3D" id="1.10.3210.30">
    <property type="match status" value="1"/>
</dbReference>
<evidence type="ECO:0000256" key="1">
    <source>
        <dbReference type="ARBA" id="ARBA00006847"/>
    </source>
</evidence>
<dbReference type="SMART" id="SM00487">
    <property type="entry name" value="DEXDc"/>
    <property type="match status" value="1"/>
</dbReference>
<comment type="similarity">
    <text evidence="1">In the N-terminal section; belongs to the CRISPR-associated nuclease Cas3-HD family.</text>
</comment>
<dbReference type="NCBIfam" id="TIGR01596">
    <property type="entry name" value="cas3_HD"/>
    <property type="match status" value="1"/>
</dbReference>
<comment type="caution">
    <text evidence="13">The sequence shown here is derived from an EMBL/GenBank/DDBJ whole genome shotgun (WGS) entry which is preliminary data.</text>
</comment>
<evidence type="ECO:0000256" key="4">
    <source>
        <dbReference type="ARBA" id="ARBA00022741"/>
    </source>
</evidence>
<dbReference type="InterPro" id="IPR011545">
    <property type="entry name" value="DEAD/DEAH_box_helicase_dom"/>
</dbReference>
<dbReference type="InterPro" id="IPR050079">
    <property type="entry name" value="DEAD_box_RNA_helicase"/>
</dbReference>
<sequence>MPDERRTEQTEDFGAFVCRAVGKPLTPYPYQARLAREGLPELLRVPTGAGKTLAAVLPWLWRGKAFPDDTPRRLVYVLPLRTLVEQTAREVARWLFNQGERASEDPRQACRDDSVVLQMLMGGTDREDDAWQLAPGKPAILIGTQDMVLSRALMRGYAESRPKWPISYALLHSDTQWVFDETQLLGPALPTSAQLQGLRDRLGTAAPTATMWMSATLAEEGLSTADHDVTALRTVELTAEDREGELAKRLDALRTVERLDLPADSKNYPVALARALLARHRPGTRTIAVLNTVERATAVREALRKEAPETDVVLIHSRFRLLERGKAMDLVTADPPSGGRIVISTQVLEAGVDITSLTLFTEAAPWSSIVQRAGRCNRGGEYEDGAALLWSLPPDGRSPAAPYAQEDVDAAAVALGELEGVAVTSTVLQRRPVKQIHELHAVLRRRDLLQLFDTMPDLTGADIDVSPWIRDGDDTGVFVAWRDWAGSEGRPAEDEPRARRDELCPAPIADVRKLVTLPGGRRLWVRDRVGGQWRWASRADVVPGAVLLADARAGWYDSELGWSPAVTTPVEPVTPVEPGEDREGTPPADGDALGDDPLSESRDTWVGLARHLTDVEEEVAAVAKGLRLPGLAAEVVEAAALAGRYHDLGKCHEVFQATLRRGGQNPPDGLLAKSPGSGGRHSRRHLRHELVSALMLTSPECRLLEDRPERELIVYLVAAHHGRVRISVRSVADEALQRPPLLLGVADGDHTPAFELTTGEHVNAFTLSTSSLRIGAADAPGSAADGSWTERAVALRDRPDLGPFRLAYLEALVRIADMRVSRRYREEG</sequence>
<comment type="similarity">
    <text evidence="2">In the central section; belongs to the CRISPR-associated helicase Cas3 family.</text>
</comment>
<dbReference type="PANTHER" id="PTHR47959">
    <property type="entry name" value="ATP-DEPENDENT RNA HELICASE RHLE-RELATED"/>
    <property type="match status" value="1"/>
</dbReference>
<evidence type="ECO:0000256" key="9">
    <source>
        <dbReference type="ARBA" id="ARBA00038437"/>
    </source>
</evidence>
<evidence type="ECO:0000256" key="2">
    <source>
        <dbReference type="ARBA" id="ARBA00009046"/>
    </source>
</evidence>
<evidence type="ECO:0000256" key="3">
    <source>
        <dbReference type="ARBA" id="ARBA00022723"/>
    </source>
</evidence>
<dbReference type="InterPro" id="IPR014001">
    <property type="entry name" value="Helicase_ATP-bd"/>
</dbReference>
<dbReference type="PANTHER" id="PTHR47959:SF16">
    <property type="entry name" value="CRISPR-ASSOCIATED NUCLEASE_HELICASE CAS3-RELATED"/>
    <property type="match status" value="1"/>
</dbReference>
<comment type="similarity">
    <text evidence="9">Belongs to the DEAD box helicase family.</text>
</comment>
<evidence type="ECO:0000259" key="12">
    <source>
        <dbReference type="PROSITE" id="PS51643"/>
    </source>
</evidence>
<dbReference type="InterPro" id="IPR001650">
    <property type="entry name" value="Helicase_C-like"/>
</dbReference>